<evidence type="ECO:0000256" key="1">
    <source>
        <dbReference type="SAM" id="MobiDB-lite"/>
    </source>
</evidence>
<reference evidence="3 4" key="1">
    <citation type="submission" date="2009-11" db="EMBL/GenBank/DDBJ databases">
        <title>Annotation of Allomyces macrogynus ATCC 38327.</title>
        <authorList>
            <consortium name="The Broad Institute Genome Sequencing Platform"/>
            <person name="Russ C."/>
            <person name="Cuomo C."/>
            <person name="Burger G."/>
            <person name="Gray M.W."/>
            <person name="Holland P.W.H."/>
            <person name="King N."/>
            <person name="Lang F.B.F."/>
            <person name="Roger A.J."/>
            <person name="Ruiz-Trillo I."/>
            <person name="Young S.K."/>
            <person name="Zeng Q."/>
            <person name="Gargeya S."/>
            <person name="Fitzgerald M."/>
            <person name="Haas B."/>
            <person name="Abouelleil A."/>
            <person name="Alvarado L."/>
            <person name="Arachchi H.M."/>
            <person name="Berlin A."/>
            <person name="Chapman S.B."/>
            <person name="Gearin G."/>
            <person name="Goldberg J."/>
            <person name="Griggs A."/>
            <person name="Gujja S."/>
            <person name="Hansen M."/>
            <person name="Heiman D."/>
            <person name="Howarth C."/>
            <person name="Larimer J."/>
            <person name="Lui A."/>
            <person name="MacDonald P.J.P."/>
            <person name="McCowen C."/>
            <person name="Montmayeur A."/>
            <person name="Murphy C."/>
            <person name="Neiman D."/>
            <person name="Pearson M."/>
            <person name="Priest M."/>
            <person name="Roberts A."/>
            <person name="Saif S."/>
            <person name="Shea T."/>
            <person name="Sisk P."/>
            <person name="Stolte C."/>
            <person name="Sykes S."/>
            <person name="Wortman J."/>
            <person name="Nusbaum C."/>
            <person name="Birren B."/>
        </authorList>
    </citation>
    <scope>NUCLEOTIDE SEQUENCE [LARGE SCALE GENOMIC DNA]</scope>
    <source>
        <strain evidence="3 4">ATCC 38327</strain>
    </source>
</reference>
<keyword evidence="2" id="KW-0812">Transmembrane</keyword>
<evidence type="ECO:0000256" key="2">
    <source>
        <dbReference type="SAM" id="Phobius"/>
    </source>
</evidence>
<dbReference type="Proteomes" id="UP000054350">
    <property type="component" value="Unassembled WGS sequence"/>
</dbReference>
<gene>
    <name evidence="3" type="ORF">AMAG_03899</name>
</gene>
<protein>
    <submittedName>
        <fullName evidence="3">Uncharacterized protein</fullName>
    </submittedName>
</protein>
<keyword evidence="2" id="KW-1133">Transmembrane helix</keyword>
<feature type="transmembrane region" description="Helical" evidence="2">
    <location>
        <begin position="320"/>
        <end position="340"/>
    </location>
</feature>
<evidence type="ECO:0000313" key="3">
    <source>
        <dbReference type="EMBL" id="KNE59647.1"/>
    </source>
</evidence>
<organism evidence="3 4">
    <name type="scientific">Allomyces macrogynus (strain ATCC 38327)</name>
    <name type="common">Allomyces javanicus var. macrogynus</name>
    <dbReference type="NCBI Taxonomy" id="578462"/>
    <lineage>
        <taxon>Eukaryota</taxon>
        <taxon>Fungi</taxon>
        <taxon>Fungi incertae sedis</taxon>
        <taxon>Blastocladiomycota</taxon>
        <taxon>Blastocladiomycetes</taxon>
        <taxon>Blastocladiales</taxon>
        <taxon>Blastocladiaceae</taxon>
        <taxon>Allomyces</taxon>
    </lineage>
</organism>
<dbReference type="OrthoDB" id="5587901at2759"/>
<proteinExistence type="predicted"/>
<feature type="compositionally biased region" description="Low complexity" evidence="1">
    <location>
        <begin position="17"/>
        <end position="33"/>
    </location>
</feature>
<sequence>MGDLAPPVASLPGPTAVGGAVPSASSVAGAAAGAAGGTSGVASGGNSAAMPTPTPTTATTQGTPAPIGDCTVVPTDAPMPYRPIRDLEDVWRQYTPSVCTKDDGCDKAPAALIDLSLAGCLVVGNTETGTPLRLLCSDNAAGGARVFRSVSLYREKGQLGWFGNQPVAVGEPNDKPVRWDRLCTFPAGADNPMLASARCPANLAAAHAVKGTVSVTGSSAVMTLHGCLAQNTSGASAQCQWLDLASSLVSVPQVGLQAADVKGVLSCHRDTNVRDLAALASMVRDPSPAATSLGSPADAPVSGRSRSDAKGSSSGGNTPAYIGIGVGIGVVLGAAVLFILNRRRRRSAAARLAAPQPEALRAMAAGTTSSQVLLDYSAVAAPAVAAPVLAVAPPVPVSAVPPLSKAAAPVAAPAQTQAPSAAPAPAPVSFTVAPVAVQLSPHVKLFPLATMAGLKAAIADGKAAAATPPVPGEPAVPTTSVAAANLLADDSLQDIADAWLSAFSHFERAASMQVPPPGRSTMDRDPSAVTAFRSRRAQAMAQAADRLLARLADGSPLTDRRQRGRRPQAASLDSWPIKPKATLVVPTERRVDDADRCASTWSRSPAAPRVVVVASGA</sequence>
<dbReference type="AlphaFoldDB" id="A0A0L0SB36"/>
<feature type="region of interest" description="Disordered" evidence="1">
    <location>
        <begin position="286"/>
        <end position="315"/>
    </location>
</feature>
<dbReference type="EMBL" id="GG745334">
    <property type="protein sequence ID" value="KNE59647.1"/>
    <property type="molecule type" value="Genomic_DNA"/>
</dbReference>
<dbReference type="VEuPathDB" id="FungiDB:AMAG_03899"/>
<feature type="region of interest" description="Disordered" evidence="1">
    <location>
        <begin position="1"/>
        <end position="74"/>
    </location>
</feature>
<feature type="compositionally biased region" description="Low complexity" evidence="1">
    <location>
        <begin position="44"/>
        <end position="66"/>
    </location>
</feature>
<keyword evidence="2" id="KW-0472">Membrane</keyword>
<accession>A0A0L0SB36</accession>
<name>A0A0L0SB36_ALLM3</name>
<keyword evidence="4" id="KW-1185">Reference proteome</keyword>
<feature type="compositionally biased region" description="Gly residues" evidence="1">
    <location>
        <begin position="34"/>
        <end position="43"/>
    </location>
</feature>
<feature type="region of interest" description="Disordered" evidence="1">
    <location>
        <begin position="553"/>
        <end position="573"/>
    </location>
</feature>
<evidence type="ECO:0000313" key="4">
    <source>
        <dbReference type="Proteomes" id="UP000054350"/>
    </source>
</evidence>
<reference evidence="4" key="2">
    <citation type="submission" date="2009-11" db="EMBL/GenBank/DDBJ databases">
        <title>The Genome Sequence of Allomyces macrogynus strain ATCC 38327.</title>
        <authorList>
            <consortium name="The Broad Institute Genome Sequencing Platform"/>
            <person name="Russ C."/>
            <person name="Cuomo C."/>
            <person name="Shea T."/>
            <person name="Young S.K."/>
            <person name="Zeng Q."/>
            <person name="Koehrsen M."/>
            <person name="Haas B."/>
            <person name="Borodovsky M."/>
            <person name="Guigo R."/>
            <person name="Alvarado L."/>
            <person name="Berlin A."/>
            <person name="Borenstein D."/>
            <person name="Chen Z."/>
            <person name="Engels R."/>
            <person name="Freedman E."/>
            <person name="Gellesch M."/>
            <person name="Goldberg J."/>
            <person name="Griggs A."/>
            <person name="Gujja S."/>
            <person name="Heiman D."/>
            <person name="Hepburn T."/>
            <person name="Howarth C."/>
            <person name="Jen D."/>
            <person name="Larson L."/>
            <person name="Lewis B."/>
            <person name="Mehta T."/>
            <person name="Park D."/>
            <person name="Pearson M."/>
            <person name="Roberts A."/>
            <person name="Saif S."/>
            <person name="Shenoy N."/>
            <person name="Sisk P."/>
            <person name="Stolte C."/>
            <person name="Sykes S."/>
            <person name="Walk T."/>
            <person name="White J."/>
            <person name="Yandava C."/>
            <person name="Burger G."/>
            <person name="Gray M.W."/>
            <person name="Holland P.W.H."/>
            <person name="King N."/>
            <person name="Lang F.B.F."/>
            <person name="Roger A.J."/>
            <person name="Ruiz-Trillo I."/>
            <person name="Lander E."/>
            <person name="Nusbaum C."/>
        </authorList>
    </citation>
    <scope>NUCLEOTIDE SEQUENCE [LARGE SCALE GENOMIC DNA]</scope>
    <source>
        <strain evidence="4">ATCC 38327</strain>
    </source>
</reference>